<protein>
    <submittedName>
        <fullName evidence="1">Uncharacterized protein</fullName>
    </submittedName>
</protein>
<sequence>MQNPSTGCPSRTVTHYEILDLQPALLSSAEAQDAAQLVKRAYRRALLRNHPDKSAVAAAQSQLAAATNRRLSGRATIYTVDQISEAFNVLSAPSKRKEYDAALRMSRVAGSGGVIGLDEDSRFQTGIENVDLDDLGFDEDKSRWYRSCRCGNDRGYSFVEDDLVEASDDGLLMVGCQDCSLWLKIHFAVLEDEK</sequence>
<evidence type="ECO:0000313" key="2">
    <source>
        <dbReference type="Proteomes" id="UP001143910"/>
    </source>
</evidence>
<proteinExistence type="predicted"/>
<dbReference type="EMBL" id="JANJQO010003072">
    <property type="protein sequence ID" value="KAJ2965240.1"/>
    <property type="molecule type" value="Genomic_DNA"/>
</dbReference>
<gene>
    <name evidence="1" type="ORF">NQ176_g10709</name>
</gene>
<keyword evidence="2" id="KW-1185">Reference proteome</keyword>
<dbReference type="Proteomes" id="UP001143910">
    <property type="component" value="Unassembled WGS sequence"/>
</dbReference>
<name>A0ACC1ME09_9HYPO</name>
<reference evidence="1" key="1">
    <citation type="submission" date="2022-08" db="EMBL/GenBank/DDBJ databases">
        <title>Genome Sequence of Lecanicillium fungicola.</title>
        <authorList>
            <person name="Buettner E."/>
        </authorList>
    </citation>
    <scope>NUCLEOTIDE SEQUENCE</scope>
    <source>
        <strain evidence="1">Babe33</strain>
    </source>
</reference>
<accession>A0ACC1ME09</accession>
<organism evidence="1 2">
    <name type="scientific">Zarea fungicola</name>
    <dbReference type="NCBI Taxonomy" id="93591"/>
    <lineage>
        <taxon>Eukaryota</taxon>
        <taxon>Fungi</taxon>
        <taxon>Dikarya</taxon>
        <taxon>Ascomycota</taxon>
        <taxon>Pezizomycotina</taxon>
        <taxon>Sordariomycetes</taxon>
        <taxon>Hypocreomycetidae</taxon>
        <taxon>Hypocreales</taxon>
        <taxon>Cordycipitaceae</taxon>
        <taxon>Zarea</taxon>
    </lineage>
</organism>
<comment type="caution">
    <text evidence="1">The sequence shown here is derived from an EMBL/GenBank/DDBJ whole genome shotgun (WGS) entry which is preliminary data.</text>
</comment>
<evidence type="ECO:0000313" key="1">
    <source>
        <dbReference type="EMBL" id="KAJ2965240.1"/>
    </source>
</evidence>